<feature type="chain" id="PRO_5033787701" description="DUF11 domain-containing protein" evidence="2">
    <location>
        <begin position="23"/>
        <end position="1055"/>
    </location>
</feature>
<reference evidence="5 6" key="1">
    <citation type="submission" date="2016-10" db="EMBL/GenBank/DDBJ databases">
        <authorList>
            <person name="Cai Z."/>
        </authorList>
    </citation>
    <scope>NUCLEOTIDE SEQUENCE [LARGE SCALE GENOMIC DNA]</scope>
</reference>
<accession>A0A383WL82</accession>
<keyword evidence="2" id="KW-0732">Signal</keyword>
<evidence type="ECO:0000313" key="5">
    <source>
        <dbReference type="EMBL" id="SZX78171.1"/>
    </source>
</evidence>
<feature type="compositionally biased region" description="Low complexity" evidence="1">
    <location>
        <begin position="29"/>
        <end position="47"/>
    </location>
</feature>
<protein>
    <recommendedName>
        <fullName evidence="3">DUF11 domain-containing protein</fullName>
    </recommendedName>
</protein>
<feature type="domain" description="DUF11" evidence="3">
    <location>
        <begin position="628"/>
        <end position="741"/>
    </location>
</feature>
<evidence type="ECO:0000256" key="1">
    <source>
        <dbReference type="SAM" id="MobiDB-lite"/>
    </source>
</evidence>
<keyword evidence="6" id="KW-1185">Reference proteome</keyword>
<dbReference type="EMBL" id="FNXT01001307">
    <property type="protein sequence ID" value="SZX78171.1"/>
    <property type="molecule type" value="Genomic_DNA"/>
</dbReference>
<dbReference type="Proteomes" id="UP000256970">
    <property type="component" value="Unassembled WGS sequence"/>
</dbReference>
<dbReference type="AlphaFoldDB" id="A0A383WL82"/>
<dbReference type="InterPro" id="IPR001434">
    <property type="entry name" value="OmcB-like_DUF11"/>
</dbReference>
<evidence type="ECO:0000256" key="2">
    <source>
        <dbReference type="SAM" id="SignalP"/>
    </source>
</evidence>
<dbReference type="Pfam" id="PF01345">
    <property type="entry name" value="DUF11"/>
    <property type="match status" value="1"/>
</dbReference>
<organism evidence="5 6">
    <name type="scientific">Tetradesmus obliquus</name>
    <name type="common">Green alga</name>
    <name type="synonym">Acutodesmus obliquus</name>
    <dbReference type="NCBI Taxonomy" id="3088"/>
    <lineage>
        <taxon>Eukaryota</taxon>
        <taxon>Viridiplantae</taxon>
        <taxon>Chlorophyta</taxon>
        <taxon>core chlorophytes</taxon>
        <taxon>Chlorophyceae</taxon>
        <taxon>CS clade</taxon>
        <taxon>Sphaeropleales</taxon>
        <taxon>Scenedesmaceae</taxon>
        <taxon>Tetradesmus</taxon>
    </lineage>
</organism>
<sequence length="1055" mass="110758">MRQLSLLVVASLLCASSVVTQTAPVQSDPQQQPEAVPAAAAAASNPEQQHDALMLPAQLGLVCDGQVRALAMAQAPFPTSPPWTPIRTADAFACSRPLPGTTRQCGSMAVDTCEALRFGPVLQSSGSIPGIIPPNNPLRFAVKPESPAYLTYVQFRAGGVGTAGARLRGLYAQGSPLQAVSDDYAWAKNGPVQLPGGIVVYDSCGDCRVGFGVQDLKVTALPGAGFRALELSQLFMDTRCEGSGVNNDGLLWDGNMRYSCVQPTCGDADLDREGAQQFAGCVAPFFFDSSKASASPPSVAACCTQAPPSASCGAIVPGERYACPAGYQYDDRKNSASPPSTDACCVRTSCDSITPVTAPGTRFPCPSGYEYAPVGWPPSITTCCKLATCADTRPGSAPGTPFACEFGTVPNPHAQAASPPSQATCCLRKTCGSPDPVNAPDQGFVCAPFSEFNPGNIQTSPPGQNTCCRPRTCGNVSPVTKPNTIFGCPEETEYDPSTSFVSPPSVNICCKPRTCSNMQPVTSPPPNSVKFSCVTPGKDVVFDPAAANVAPPSLEACCKPATCGDSDPSKPGTPFSCLLFGMFYNATNADKQPASVDNCCTDMPIAPQNKADVALNKTVSPPFNGNNQNSSTLLVGSEFTFKIRVEVQGERKDFAENVVMTDNLPPGLLFVSLSEQPNDKACTVAGSLVTCRWAKIDALRANAKTVTIVTRALWAGVHVNPAQVTTTTQEINPDNNFDTSTANVKGACCLRGACSEVLPASCPKPGEVDVSNGCATTITTCGRNITDETGACCINTNEVATCINRVQQAACNGIWSKGAPCAAVNCQSPIGACCEVPSGKCSDGVTRSQCPNRHSWLLNGRCGKDGWCIGGCCNEAASSCTETTAGRCSPPGKWSLYSKCDKDYCPVEPSCVPPWWSCKPSDKDPCCPGYACLPTYTGCEVGPYVCKPRAPTCEPSQCGGKHGSCCSGHGCFWDHKKRQGKCWKHSSNACSRPGGSCTEDTQCCIGSRCMNGSCQKVTKERCNRKCTSYGCFQERQRDCDCLYAAAASNNRLAVP</sequence>
<evidence type="ECO:0000313" key="6">
    <source>
        <dbReference type="Proteomes" id="UP000256970"/>
    </source>
</evidence>
<evidence type="ECO:0000313" key="4">
    <source>
        <dbReference type="EMBL" id="SZX63457.1"/>
    </source>
</evidence>
<proteinExistence type="predicted"/>
<gene>
    <name evidence="5" type="ORF">BQ4739_LOCUS18486</name>
    <name evidence="4" type="ORF">BQ4739_LOCUS4002</name>
</gene>
<feature type="signal peptide" evidence="2">
    <location>
        <begin position="1"/>
        <end position="22"/>
    </location>
</feature>
<dbReference type="EMBL" id="FNXT01000319">
    <property type="protein sequence ID" value="SZX63457.1"/>
    <property type="molecule type" value="Genomic_DNA"/>
</dbReference>
<evidence type="ECO:0000259" key="3">
    <source>
        <dbReference type="Pfam" id="PF01345"/>
    </source>
</evidence>
<name>A0A383WL82_TETOB</name>
<feature type="region of interest" description="Disordered" evidence="1">
    <location>
        <begin position="23"/>
        <end position="47"/>
    </location>
</feature>